<sequence>MDALAGVSSEDAVASGGGSGTGGLFSSSASLLLPTDTAISIQRGPFGSVLQNHDRRPAEAEGYDWRSLKVARFDALATAPAKAAPFLLRSETHPLFHDGEQMLCFSSASESEMVTDATLAYYNHLSVTSSSAQCYLRGNAGLVSASSNGNMQSVLARVRGPFTPSQWLELEHQALVYKYLLANVPIPAALLVPLRRSLGASSWFPPLPAGSFGSVGWGSFYSKNTDPEPGRCRRTDGKKWRCSRDAVADQKYCERHMNRGRHRSRKHVEGQSGHAAKTTPVVASSQPASALPGGPCSGTLKVAQQQSKSLQSNIKDPHAVQYNGMPSSNEEQNSYAQNSKSLPGPSLICQSPYSNFYPISKQQAIFEGTSSGSDLEVFPNDSLLNLSWSSLSDNISLIPTPKLNHQDVQSNPLRHFMDDCPKTQSDGPTTTWPEVEESYSDRTQLSISVPMSSSDFSSSTSSNLDILTLSPLKLSREYEYDCVRMGLGVGVLTDVCQRQANWRSLSWEASMDGPLGEVLNSTGGTPKDQSKNSSMSLNLLEDGWDSSTQMESSPTGVLQKTSFASLSSSTGSSPRVENLMLHKSTSSLCYDFNASTLVNAPTIPPL</sequence>
<dbReference type="PANTHER" id="PTHR31602:SF42">
    <property type="entry name" value="GROWTH-REGULATING FACTOR 2"/>
    <property type="match status" value="1"/>
</dbReference>
<dbReference type="GO" id="GO:0006351">
    <property type="term" value="P:DNA-templated transcription"/>
    <property type="evidence" value="ECO:0007669"/>
    <property type="project" value="UniProtKB-UniRule"/>
</dbReference>
<keyword evidence="5" id="KW-0010">Activator</keyword>
<dbReference type="PANTHER" id="PTHR31602">
    <property type="entry name" value="GROWTH-REGULATING FACTOR 5"/>
    <property type="match status" value="1"/>
</dbReference>
<feature type="region of interest" description="Disordered" evidence="6">
    <location>
        <begin position="253"/>
        <end position="343"/>
    </location>
</feature>
<feature type="compositionally biased region" description="Polar residues" evidence="6">
    <location>
        <begin position="324"/>
        <end position="341"/>
    </location>
</feature>
<evidence type="ECO:0000259" key="7">
    <source>
        <dbReference type="PROSITE" id="PS51666"/>
    </source>
</evidence>
<keyword evidence="5" id="KW-0804">Transcription</keyword>
<feature type="domain" description="WRC" evidence="8">
    <location>
        <begin position="226"/>
        <end position="270"/>
    </location>
</feature>
<evidence type="ECO:0000256" key="3">
    <source>
        <dbReference type="ARBA" id="ARBA00023242"/>
    </source>
</evidence>
<feature type="domain" description="QLQ" evidence="7">
    <location>
        <begin position="161"/>
        <end position="196"/>
    </location>
</feature>
<dbReference type="InterPro" id="IPR014978">
    <property type="entry name" value="Gln-Leu-Gln_QLQ"/>
</dbReference>
<dbReference type="PROSITE" id="PS51667">
    <property type="entry name" value="WRC"/>
    <property type="match status" value="1"/>
</dbReference>
<evidence type="ECO:0000256" key="6">
    <source>
        <dbReference type="SAM" id="MobiDB-lite"/>
    </source>
</evidence>
<dbReference type="OrthoDB" id="1927209at2759"/>
<dbReference type="GO" id="GO:0032502">
    <property type="term" value="P:developmental process"/>
    <property type="evidence" value="ECO:0007669"/>
    <property type="project" value="InterPro"/>
</dbReference>
<keyword evidence="10" id="KW-1185">Reference proteome</keyword>
<evidence type="ECO:0000256" key="4">
    <source>
        <dbReference type="PROSITE-ProRule" id="PRU01002"/>
    </source>
</evidence>
<comment type="similarity">
    <text evidence="2 5">Belongs to the GRF family.</text>
</comment>
<reference evidence="9 10" key="1">
    <citation type="submission" date="2020-08" db="EMBL/GenBank/DDBJ databases">
        <title>Plant Genome Project.</title>
        <authorList>
            <person name="Zhang R.-G."/>
        </authorList>
    </citation>
    <scope>NUCLEOTIDE SEQUENCE [LARGE SCALE GENOMIC DNA]</scope>
    <source>
        <tissue evidence="9">Rhizome</tissue>
    </source>
</reference>
<comment type="subcellular location">
    <subcellularLocation>
        <location evidence="1 4 5">Nucleus</location>
    </subcellularLocation>
</comment>
<dbReference type="GO" id="GO:0006355">
    <property type="term" value="P:regulation of DNA-templated transcription"/>
    <property type="evidence" value="ECO:0007669"/>
    <property type="project" value="InterPro"/>
</dbReference>
<evidence type="ECO:0000313" key="9">
    <source>
        <dbReference type="EMBL" id="KAG6513030.1"/>
    </source>
</evidence>
<comment type="function">
    <text evidence="5">Transcription activator.</text>
</comment>
<accession>A0A8J5HAD6</accession>
<evidence type="ECO:0000313" key="10">
    <source>
        <dbReference type="Proteomes" id="UP000734854"/>
    </source>
</evidence>
<evidence type="ECO:0000259" key="8">
    <source>
        <dbReference type="PROSITE" id="PS51667"/>
    </source>
</evidence>
<protein>
    <recommendedName>
        <fullName evidence="5">Growth-regulating factor</fullName>
    </recommendedName>
</protein>
<dbReference type="SMART" id="SM00951">
    <property type="entry name" value="QLQ"/>
    <property type="match status" value="1"/>
</dbReference>
<dbReference type="GO" id="GO:0005634">
    <property type="term" value="C:nucleus"/>
    <property type="evidence" value="ECO:0007669"/>
    <property type="project" value="UniProtKB-SubCell"/>
</dbReference>
<dbReference type="InterPro" id="IPR014977">
    <property type="entry name" value="WRC_dom"/>
</dbReference>
<dbReference type="GO" id="GO:0005524">
    <property type="term" value="F:ATP binding"/>
    <property type="evidence" value="ECO:0007669"/>
    <property type="project" value="UniProtKB-UniRule"/>
</dbReference>
<evidence type="ECO:0000256" key="5">
    <source>
        <dbReference type="RuleBase" id="RU367127"/>
    </source>
</evidence>
<keyword evidence="3 4" id="KW-0539">Nucleus</keyword>
<feature type="compositionally biased region" description="Polar residues" evidence="6">
    <location>
        <begin position="302"/>
        <end position="314"/>
    </location>
</feature>
<proteinExistence type="inferred from homology"/>
<dbReference type="AlphaFoldDB" id="A0A8J5HAD6"/>
<dbReference type="PROSITE" id="PS51666">
    <property type="entry name" value="QLQ"/>
    <property type="match status" value="1"/>
</dbReference>
<comment type="caution">
    <text evidence="9">The sequence shown here is derived from an EMBL/GenBank/DDBJ whole genome shotgun (WGS) entry which is preliminary data.</text>
</comment>
<gene>
    <name evidence="9" type="ORF">ZIOFF_031176</name>
</gene>
<dbReference type="InterPro" id="IPR031137">
    <property type="entry name" value="GRF"/>
</dbReference>
<dbReference type="Pfam" id="PF08879">
    <property type="entry name" value="WRC"/>
    <property type="match status" value="1"/>
</dbReference>
<dbReference type="EMBL" id="JACMSC010000008">
    <property type="protein sequence ID" value="KAG6513030.1"/>
    <property type="molecule type" value="Genomic_DNA"/>
</dbReference>
<keyword evidence="5" id="KW-0805">Transcription regulation</keyword>
<feature type="short sequence motif" description="Bipartite nuclear localization signal" evidence="4">
    <location>
        <begin position="259"/>
        <end position="266"/>
    </location>
</feature>
<comment type="domain">
    <text evidence="5">The QLQ domain and WRC domain may be involved in protein-protein interaction and DNA-binding, respectively.</text>
</comment>
<name>A0A8J5HAD6_ZINOF</name>
<dbReference type="Pfam" id="PF08880">
    <property type="entry name" value="QLQ"/>
    <property type="match status" value="1"/>
</dbReference>
<organism evidence="9 10">
    <name type="scientific">Zingiber officinale</name>
    <name type="common">Ginger</name>
    <name type="synonym">Amomum zingiber</name>
    <dbReference type="NCBI Taxonomy" id="94328"/>
    <lineage>
        <taxon>Eukaryota</taxon>
        <taxon>Viridiplantae</taxon>
        <taxon>Streptophyta</taxon>
        <taxon>Embryophyta</taxon>
        <taxon>Tracheophyta</taxon>
        <taxon>Spermatophyta</taxon>
        <taxon>Magnoliopsida</taxon>
        <taxon>Liliopsida</taxon>
        <taxon>Zingiberales</taxon>
        <taxon>Zingiberaceae</taxon>
        <taxon>Zingiber</taxon>
    </lineage>
</organism>
<evidence type="ECO:0000256" key="2">
    <source>
        <dbReference type="ARBA" id="ARBA00008122"/>
    </source>
</evidence>
<evidence type="ECO:0000256" key="1">
    <source>
        <dbReference type="ARBA" id="ARBA00004123"/>
    </source>
</evidence>
<dbReference type="Proteomes" id="UP000734854">
    <property type="component" value="Unassembled WGS sequence"/>
</dbReference>
<feature type="short sequence motif" description="Bipartite nuclear localization signal" evidence="4">
    <location>
        <begin position="231"/>
        <end position="241"/>
    </location>
</feature>